<protein>
    <recommendedName>
        <fullName evidence="4">PPE family protein</fullName>
    </recommendedName>
</protein>
<proteinExistence type="predicted"/>
<dbReference type="Proteomes" id="UP001589750">
    <property type="component" value="Unassembled WGS sequence"/>
</dbReference>
<evidence type="ECO:0000313" key="3">
    <source>
        <dbReference type="Proteomes" id="UP001589750"/>
    </source>
</evidence>
<evidence type="ECO:0000313" key="2">
    <source>
        <dbReference type="EMBL" id="MFB9315304.1"/>
    </source>
</evidence>
<feature type="region of interest" description="Disordered" evidence="1">
    <location>
        <begin position="250"/>
        <end position="344"/>
    </location>
</feature>
<dbReference type="RefSeq" id="WP_140009358.1">
    <property type="nucleotide sequence ID" value="NZ_JBHMDG010000034.1"/>
</dbReference>
<gene>
    <name evidence="2" type="ORF">ACFFRI_19810</name>
</gene>
<name>A0ABV5KEY2_9ACTN</name>
<comment type="caution">
    <text evidence="2">The sequence shown here is derived from an EMBL/GenBank/DDBJ whole genome shotgun (WGS) entry which is preliminary data.</text>
</comment>
<evidence type="ECO:0000256" key="1">
    <source>
        <dbReference type="SAM" id="MobiDB-lite"/>
    </source>
</evidence>
<organism evidence="2 3">
    <name type="scientific">Nocardioides plantarum</name>
    <dbReference type="NCBI Taxonomy" id="29299"/>
    <lineage>
        <taxon>Bacteria</taxon>
        <taxon>Bacillati</taxon>
        <taxon>Actinomycetota</taxon>
        <taxon>Actinomycetes</taxon>
        <taxon>Propionibacteriales</taxon>
        <taxon>Nocardioidaceae</taxon>
        <taxon>Nocardioides</taxon>
    </lineage>
</organism>
<reference evidence="2 3" key="1">
    <citation type="submission" date="2024-09" db="EMBL/GenBank/DDBJ databases">
        <authorList>
            <person name="Sun Q."/>
            <person name="Mori K."/>
        </authorList>
    </citation>
    <scope>NUCLEOTIDE SEQUENCE [LARGE SCALE GENOMIC DNA]</scope>
    <source>
        <strain evidence="2 3">JCM 9626</strain>
    </source>
</reference>
<feature type="region of interest" description="Disordered" evidence="1">
    <location>
        <begin position="144"/>
        <end position="226"/>
    </location>
</feature>
<feature type="compositionally biased region" description="Gly residues" evidence="1">
    <location>
        <begin position="263"/>
        <end position="310"/>
    </location>
</feature>
<feature type="compositionally biased region" description="Acidic residues" evidence="1">
    <location>
        <begin position="328"/>
        <end position="338"/>
    </location>
</feature>
<feature type="compositionally biased region" description="Acidic residues" evidence="1">
    <location>
        <begin position="185"/>
        <end position="195"/>
    </location>
</feature>
<sequence length="344" mass="34880">MSGHHVMRAMLAVERAHPRRIERNAHEWERCAQVLEEAAERIDAIGSRQADIGGQTGPSMAVAMARASDVLRVKARDLRRGGEALGYIADATRAHQEEKRRLDRDHPDDAAGTHAVWREEGSRQMADSQESALRQGIAVMKSIDVGEDPRRTPIQVVGPGPIDVPPPTWWTPVTDRPDPPLDPSIDPDADLDDQEMTPQGPLGGPASPGAMTPGVPPSGLGAPPSSINPGALGGAVLGGVGAVAGARAAARGTTGTSGVRPIGAGGTSASGGVLGGGGAGGVGGRGGGGRGGRGGAGGRGGVGVGGAGGRGGRRTDEERVEGERDLYDDGEGWLDDDGGPGVLR</sequence>
<keyword evidence="3" id="KW-1185">Reference proteome</keyword>
<evidence type="ECO:0008006" key="4">
    <source>
        <dbReference type="Google" id="ProtNLM"/>
    </source>
</evidence>
<feature type="compositionally biased region" description="Basic and acidic residues" evidence="1">
    <location>
        <begin position="313"/>
        <end position="327"/>
    </location>
</feature>
<accession>A0ABV5KEY2</accession>
<dbReference type="EMBL" id="JBHMDG010000034">
    <property type="protein sequence ID" value="MFB9315304.1"/>
    <property type="molecule type" value="Genomic_DNA"/>
</dbReference>